<dbReference type="InterPro" id="IPR050194">
    <property type="entry name" value="Glycosyltransferase_grp1"/>
</dbReference>
<keyword evidence="3" id="KW-1185">Reference proteome</keyword>
<dbReference type="InterPro" id="IPR028098">
    <property type="entry name" value="Glyco_trans_4-like_N"/>
</dbReference>
<evidence type="ECO:0000259" key="1">
    <source>
        <dbReference type="Pfam" id="PF13439"/>
    </source>
</evidence>
<dbReference type="Pfam" id="PF13439">
    <property type="entry name" value="Glyco_transf_4"/>
    <property type="match status" value="1"/>
</dbReference>
<dbReference type="CDD" id="cd03801">
    <property type="entry name" value="GT4_PimA-like"/>
    <property type="match status" value="1"/>
</dbReference>
<accession>A0A7X5ZHB6</accession>
<dbReference type="PANTHER" id="PTHR45947">
    <property type="entry name" value="SULFOQUINOVOSYL TRANSFERASE SQD2"/>
    <property type="match status" value="1"/>
</dbReference>
<dbReference type="Gene3D" id="3.40.50.2000">
    <property type="entry name" value="Glycogen Phosphorylase B"/>
    <property type="match status" value="2"/>
</dbReference>
<dbReference type="AlphaFoldDB" id="A0A7X5ZHB6"/>
<evidence type="ECO:0000313" key="3">
    <source>
        <dbReference type="Proteomes" id="UP000490980"/>
    </source>
</evidence>
<protein>
    <submittedName>
        <fullName evidence="2">Glycosyltransferase family 4 protein</fullName>
    </submittedName>
</protein>
<dbReference type="SUPFAM" id="SSF53756">
    <property type="entry name" value="UDP-Glycosyltransferase/glycogen phosphorylase"/>
    <property type="match status" value="1"/>
</dbReference>
<dbReference type="GO" id="GO:0016757">
    <property type="term" value="F:glycosyltransferase activity"/>
    <property type="evidence" value="ECO:0007669"/>
    <property type="project" value="TreeGrafter"/>
</dbReference>
<comment type="caution">
    <text evidence="2">The sequence shown here is derived from an EMBL/GenBank/DDBJ whole genome shotgun (WGS) entry which is preliminary data.</text>
</comment>
<proteinExistence type="predicted"/>
<organism evidence="2 3">
    <name type="scientific">Luteibacter anthropi</name>
    <dbReference type="NCBI Taxonomy" id="564369"/>
    <lineage>
        <taxon>Bacteria</taxon>
        <taxon>Pseudomonadati</taxon>
        <taxon>Pseudomonadota</taxon>
        <taxon>Gammaproteobacteria</taxon>
        <taxon>Lysobacterales</taxon>
        <taxon>Rhodanobacteraceae</taxon>
        <taxon>Luteibacter</taxon>
    </lineage>
</organism>
<keyword evidence="2" id="KW-0808">Transferase</keyword>
<dbReference type="EMBL" id="JAARLZ010000002">
    <property type="protein sequence ID" value="NII05554.1"/>
    <property type="molecule type" value="Genomic_DNA"/>
</dbReference>
<name>A0A7X5ZHB6_9GAMM</name>
<feature type="domain" description="Glycosyltransferase subfamily 4-like N-terminal" evidence="1">
    <location>
        <begin position="27"/>
        <end position="150"/>
    </location>
</feature>
<dbReference type="Proteomes" id="UP000490980">
    <property type="component" value="Unassembled WGS sequence"/>
</dbReference>
<dbReference type="Pfam" id="PF13692">
    <property type="entry name" value="Glyco_trans_1_4"/>
    <property type="match status" value="1"/>
</dbReference>
<evidence type="ECO:0000313" key="2">
    <source>
        <dbReference type="EMBL" id="NII05554.1"/>
    </source>
</evidence>
<reference evidence="2 3" key="1">
    <citation type="submission" date="2020-03" db="EMBL/GenBank/DDBJ databases">
        <authorList>
            <person name="Lai Q."/>
        </authorList>
    </citation>
    <scope>NUCLEOTIDE SEQUENCE [LARGE SCALE GENOMIC DNA]</scope>
    <source>
        <strain evidence="2 3">CCUG 25036</strain>
    </source>
</reference>
<dbReference type="PANTHER" id="PTHR45947:SF3">
    <property type="entry name" value="SULFOQUINOVOSYL TRANSFERASE SQD2"/>
    <property type="match status" value="1"/>
</dbReference>
<sequence length="370" mass="40340">MHVVQLNLIRAPEGMAPEDLFQHWPSLANIAEAASGKGVRVSVIQSSSYDARIERNGVTYRFLPLDGHRTGRRLAGEVARLGADVLHVHGIDQARYACSLKARLPGVPIVLQDHANRPPRWWRRPHWRRWYASASAVTFTSTALARPFVDARLFARETRVFAIPESSCRFTPGNKALARAETGLRGNPCVVWVGHLDANKDPLTMLEGLRKAIVHLPALRLWCAYGNAPLLDEVRSMIGLDPALASRVHLLGPVSHDHVQLLLRAADIFVSASRAESCGYAALEAMACGATPVLTDIPAFRTLTANGRLGALWKPGDAGGLADAIVAMTGQGPTREQVRSHFDEELSFAALGRRWASAYEAILHDTATVA</sequence>
<gene>
    <name evidence="2" type="ORF">HBF25_04010</name>
</gene>